<dbReference type="AlphaFoldDB" id="A0A6J7K494"/>
<gene>
    <name evidence="2" type="ORF">UFOPK3708_01937</name>
</gene>
<protein>
    <submittedName>
        <fullName evidence="2">Unannotated protein</fullName>
    </submittedName>
</protein>
<dbReference type="EMBL" id="CAFBNA010000203">
    <property type="protein sequence ID" value="CAB4949943.1"/>
    <property type="molecule type" value="Genomic_DNA"/>
</dbReference>
<reference evidence="2" key="1">
    <citation type="submission" date="2020-05" db="EMBL/GenBank/DDBJ databases">
        <authorList>
            <person name="Chiriac C."/>
            <person name="Salcher M."/>
            <person name="Ghai R."/>
            <person name="Kavagutti S V."/>
        </authorList>
    </citation>
    <scope>NUCLEOTIDE SEQUENCE</scope>
</reference>
<sequence length="490" mass="52697">MLWEIGVRAHSNEAERSKMSSGGPNLLTINEPASINSCGLRLHASGVRTGIWLAEQLAPDEFLVKGRHDPAGELVVIGMLGEREDDPPGDLVTGTLHAGTVELFFDDELFNGACGTTPRLWPMRNGIARRDERTNAFVAVKILDRFDCSTSLGAECFGFWWELYGPNDLYVFAEKVGDVDRGCFGIDQRLDRKSASEEQMSIVLPCESDAAVNLNVHLCVSIASMRCSGGGHRRGVGELFAAGRSSTCRVPNFSSCDFRFNKHVGAVMLHGLEHGDCSTELLTLAGVVGRHIGGCAGNASCFSSKKKSCVVNERLCAPRDDDCFGIVERDLCAATGWVEVGHRADVDALCSCVHDRKVISNRDDDEVRKRCAEHAASSACDGVGLGGKCVAESDSSDDGSVSETRKQLGGNIGWSGSNNCSAGDDGGNERTGSKARSHLLDHDNKFWHSETGTAVLFGDVKTEPSEFGKCGPERRHRLGLGFEQFASCAS</sequence>
<feature type="region of interest" description="Disordered" evidence="1">
    <location>
        <begin position="393"/>
        <end position="435"/>
    </location>
</feature>
<accession>A0A6J7K494</accession>
<evidence type="ECO:0000313" key="2">
    <source>
        <dbReference type="EMBL" id="CAB4949943.1"/>
    </source>
</evidence>
<organism evidence="2">
    <name type="scientific">freshwater metagenome</name>
    <dbReference type="NCBI Taxonomy" id="449393"/>
    <lineage>
        <taxon>unclassified sequences</taxon>
        <taxon>metagenomes</taxon>
        <taxon>ecological metagenomes</taxon>
    </lineage>
</organism>
<name>A0A6J7K494_9ZZZZ</name>
<proteinExistence type="predicted"/>
<evidence type="ECO:0000256" key="1">
    <source>
        <dbReference type="SAM" id="MobiDB-lite"/>
    </source>
</evidence>